<accession>A0A9Q3HRU1</accession>
<gene>
    <name evidence="2" type="ORF">O181_051465</name>
</gene>
<keyword evidence="3" id="KW-1185">Reference proteome</keyword>
<evidence type="ECO:0000313" key="3">
    <source>
        <dbReference type="Proteomes" id="UP000765509"/>
    </source>
</evidence>
<evidence type="ECO:0000256" key="1">
    <source>
        <dbReference type="SAM" id="MobiDB-lite"/>
    </source>
</evidence>
<sequence length="112" mass="12665">MKTKHPLTGEEIRRNEVLNCHSHGDRKGHYQSLPIEDLPTPNQQGGFMEDPPNTVSNLNTAQYRKIPNTAFTKYRPFLNTGAHACIGYRNTGLHLMSACDSKPEHQHDCQIP</sequence>
<dbReference type="Proteomes" id="UP000765509">
    <property type="component" value="Unassembled WGS sequence"/>
</dbReference>
<proteinExistence type="predicted"/>
<name>A0A9Q3HRU1_9BASI</name>
<reference evidence="2" key="1">
    <citation type="submission" date="2021-03" db="EMBL/GenBank/DDBJ databases">
        <title>Draft genome sequence of rust myrtle Austropuccinia psidii MF-1, a brazilian biotype.</title>
        <authorList>
            <person name="Quecine M.C."/>
            <person name="Pachon D.M.R."/>
            <person name="Bonatelli M.L."/>
            <person name="Correr F.H."/>
            <person name="Franceschini L.M."/>
            <person name="Leite T.F."/>
            <person name="Margarido G.R.A."/>
            <person name="Almeida C.A."/>
            <person name="Ferrarezi J.A."/>
            <person name="Labate C.A."/>
        </authorList>
    </citation>
    <scope>NUCLEOTIDE SEQUENCE</scope>
    <source>
        <strain evidence="2">MF-1</strain>
    </source>
</reference>
<evidence type="ECO:0000313" key="2">
    <source>
        <dbReference type="EMBL" id="MBW0511750.1"/>
    </source>
</evidence>
<dbReference type="EMBL" id="AVOT02022362">
    <property type="protein sequence ID" value="MBW0511750.1"/>
    <property type="molecule type" value="Genomic_DNA"/>
</dbReference>
<feature type="region of interest" description="Disordered" evidence="1">
    <location>
        <begin position="22"/>
        <end position="51"/>
    </location>
</feature>
<organism evidence="2 3">
    <name type="scientific">Austropuccinia psidii MF-1</name>
    <dbReference type="NCBI Taxonomy" id="1389203"/>
    <lineage>
        <taxon>Eukaryota</taxon>
        <taxon>Fungi</taxon>
        <taxon>Dikarya</taxon>
        <taxon>Basidiomycota</taxon>
        <taxon>Pucciniomycotina</taxon>
        <taxon>Pucciniomycetes</taxon>
        <taxon>Pucciniales</taxon>
        <taxon>Sphaerophragmiaceae</taxon>
        <taxon>Austropuccinia</taxon>
    </lineage>
</organism>
<dbReference type="AlphaFoldDB" id="A0A9Q3HRU1"/>
<comment type="caution">
    <text evidence="2">The sequence shown here is derived from an EMBL/GenBank/DDBJ whole genome shotgun (WGS) entry which is preliminary data.</text>
</comment>
<protein>
    <submittedName>
        <fullName evidence="2">Uncharacterized protein</fullName>
    </submittedName>
</protein>